<accession>A0ABR2SBC2</accession>
<reference evidence="9 10" key="1">
    <citation type="journal article" date="2024" name="G3 (Bethesda)">
        <title>Genome assembly of Hibiscus sabdariffa L. provides insights into metabolisms of medicinal natural products.</title>
        <authorList>
            <person name="Kim T."/>
        </authorList>
    </citation>
    <scope>NUCLEOTIDE SEQUENCE [LARGE SCALE GENOMIC DNA]</scope>
    <source>
        <strain evidence="9">TK-2024</strain>
        <tissue evidence="9">Old leaves</tissue>
    </source>
</reference>
<organism evidence="9 10">
    <name type="scientific">Hibiscus sabdariffa</name>
    <name type="common">roselle</name>
    <dbReference type="NCBI Taxonomy" id="183260"/>
    <lineage>
        <taxon>Eukaryota</taxon>
        <taxon>Viridiplantae</taxon>
        <taxon>Streptophyta</taxon>
        <taxon>Embryophyta</taxon>
        <taxon>Tracheophyta</taxon>
        <taxon>Spermatophyta</taxon>
        <taxon>Magnoliopsida</taxon>
        <taxon>eudicotyledons</taxon>
        <taxon>Gunneridae</taxon>
        <taxon>Pentapetalae</taxon>
        <taxon>rosids</taxon>
        <taxon>malvids</taxon>
        <taxon>Malvales</taxon>
        <taxon>Malvaceae</taxon>
        <taxon>Malvoideae</taxon>
        <taxon>Hibiscus</taxon>
    </lineage>
</organism>
<proteinExistence type="inferred from homology"/>
<evidence type="ECO:0000256" key="5">
    <source>
        <dbReference type="ARBA" id="ARBA00022989"/>
    </source>
</evidence>
<protein>
    <submittedName>
        <fullName evidence="9">Uncharacterized protein</fullName>
    </submittedName>
</protein>
<evidence type="ECO:0000313" key="9">
    <source>
        <dbReference type="EMBL" id="KAK9022454.1"/>
    </source>
</evidence>
<name>A0ABR2SBC2_9ROSI</name>
<evidence type="ECO:0000256" key="8">
    <source>
        <dbReference type="SAM" id="Phobius"/>
    </source>
</evidence>
<comment type="subcellular location">
    <subcellularLocation>
        <location evidence="1">Membrane</location>
        <topology evidence="1">Multi-pass membrane protein</topology>
    </subcellularLocation>
</comment>
<dbReference type="Pfam" id="PF03094">
    <property type="entry name" value="Mlo"/>
    <property type="match status" value="2"/>
</dbReference>
<evidence type="ECO:0000256" key="7">
    <source>
        <dbReference type="ARBA" id="ARBA00023265"/>
    </source>
</evidence>
<gene>
    <name evidence="9" type="ORF">V6N11_002716</name>
</gene>
<evidence type="ECO:0000256" key="2">
    <source>
        <dbReference type="ARBA" id="ARBA00006574"/>
    </source>
</evidence>
<evidence type="ECO:0000256" key="3">
    <source>
        <dbReference type="ARBA" id="ARBA00022692"/>
    </source>
</evidence>
<comment type="caution">
    <text evidence="9">The sequence shown here is derived from an EMBL/GenBank/DDBJ whole genome shotgun (WGS) entry which is preliminary data.</text>
</comment>
<keyword evidence="5 8" id="KW-1133">Transmembrane helix</keyword>
<keyword evidence="7" id="KW-0568">Pathogenesis-related protein</keyword>
<dbReference type="Proteomes" id="UP001396334">
    <property type="component" value="Unassembled WGS sequence"/>
</dbReference>
<dbReference type="EMBL" id="JBBPBN010000015">
    <property type="protein sequence ID" value="KAK9022454.1"/>
    <property type="molecule type" value="Genomic_DNA"/>
</dbReference>
<evidence type="ECO:0000256" key="4">
    <source>
        <dbReference type="ARBA" id="ARBA00022821"/>
    </source>
</evidence>
<dbReference type="PANTHER" id="PTHR31942:SF54">
    <property type="entry name" value="MLO-LIKE PROTEIN 13"/>
    <property type="match status" value="1"/>
</dbReference>
<dbReference type="InterPro" id="IPR004326">
    <property type="entry name" value="Mlo"/>
</dbReference>
<keyword evidence="6 8" id="KW-0472">Membrane</keyword>
<keyword evidence="10" id="KW-1185">Reference proteome</keyword>
<feature type="transmembrane region" description="Helical" evidence="8">
    <location>
        <begin position="146"/>
        <end position="163"/>
    </location>
</feature>
<evidence type="ECO:0000256" key="6">
    <source>
        <dbReference type="ARBA" id="ARBA00023136"/>
    </source>
</evidence>
<keyword evidence="3 8" id="KW-0812">Transmembrane</keyword>
<dbReference type="PANTHER" id="PTHR31942">
    <property type="entry name" value="MLO-LIKE PROTEIN 1"/>
    <property type="match status" value="1"/>
</dbReference>
<sequence>MSLVAEQGLNLLGKCLKLRRGDALFEALQKVKEDLYHHPMLFIQQAQGRWRKAAIVCWTRSFFKQFCGSVTESEYIALGQVFIKLLLVVGAKLEHITIQLAQDMSEMIERHRPARIRPSDERFWFKNPAFIFHLIHFISFQNVFELAFFFWILVCLLSVIVANT</sequence>
<comment type="similarity">
    <text evidence="2">Belongs to the MLO family.</text>
</comment>
<evidence type="ECO:0000256" key="1">
    <source>
        <dbReference type="ARBA" id="ARBA00004141"/>
    </source>
</evidence>
<keyword evidence="4" id="KW-0611">Plant defense</keyword>
<evidence type="ECO:0000313" key="10">
    <source>
        <dbReference type="Proteomes" id="UP001396334"/>
    </source>
</evidence>